<dbReference type="OrthoDB" id="1915122at2759"/>
<evidence type="ECO:0000256" key="1">
    <source>
        <dbReference type="ARBA" id="ARBA00004173"/>
    </source>
</evidence>
<evidence type="ECO:0000256" key="2">
    <source>
        <dbReference type="ARBA" id="ARBA00022692"/>
    </source>
</evidence>
<accession>W3X715</accession>
<dbReference type="RefSeq" id="XP_007833677.1">
    <property type="nucleotide sequence ID" value="XM_007835486.1"/>
</dbReference>
<dbReference type="Proteomes" id="UP000030651">
    <property type="component" value="Unassembled WGS sequence"/>
</dbReference>
<dbReference type="PANTHER" id="PTHR28018">
    <property type="entry name" value="RESPIRATORY SUPERCOMPLEX FACTOR 2, MITOCHONDRIAL"/>
    <property type="match status" value="1"/>
</dbReference>
<dbReference type="STRING" id="1229662.W3X715"/>
<evidence type="ECO:0000313" key="9">
    <source>
        <dbReference type="Proteomes" id="UP000030651"/>
    </source>
</evidence>
<evidence type="ECO:0000256" key="5">
    <source>
        <dbReference type="SAM" id="MobiDB-lite"/>
    </source>
</evidence>
<comment type="subcellular location">
    <subcellularLocation>
        <location evidence="1">Mitochondrion</location>
    </subcellularLocation>
</comment>
<dbReference type="GO" id="GO:0033617">
    <property type="term" value="P:mitochondrial respiratory chain complex IV assembly"/>
    <property type="evidence" value="ECO:0007669"/>
    <property type="project" value="TreeGrafter"/>
</dbReference>
<keyword evidence="9" id="KW-1185">Reference proteome</keyword>
<dbReference type="EMBL" id="KI912112">
    <property type="protein sequence ID" value="ETS81903.1"/>
    <property type="molecule type" value="Genomic_DNA"/>
</dbReference>
<feature type="transmembrane region" description="Helical" evidence="6">
    <location>
        <begin position="116"/>
        <end position="135"/>
    </location>
</feature>
<dbReference type="HOGENOM" id="CLU_079101_0_0_1"/>
<dbReference type="PROSITE" id="PS51503">
    <property type="entry name" value="HIG1"/>
    <property type="match status" value="1"/>
</dbReference>
<dbReference type="InterPro" id="IPR007667">
    <property type="entry name" value="Hypoxia_induced_domain"/>
</dbReference>
<dbReference type="eggNOG" id="ENOG502QT50">
    <property type="taxonomic scope" value="Eukaryota"/>
</dbReference>
<evidence type="ECO:0000256" key="6">
    <source>
        <dbReference type="SAM" id="Phobius"/>
    </source>
</evidence>
<dbReference type="OMA" id="LWMDMVE"/>
<sequence>MKVVSKEEEQAHYNQVLKGGFIGGSLFLGLGMVGVWGASRRYPAFRGLTLPFRSFLVTSSATFGAIVNAERYSNDFHMRNNPMNFYKDETERAIELAREQETPVERFTEWGRKNRYSIVFGSWIAAMGLALGMVGRNKYLSTSQKLVQARVYAQGLTLAVLVATAAFETSDARSGQGRWETVKVLDPNDPEHKKLIEKRIHKEEYEGQDLWKDMVAAEERRIQEREASRKPKASEEKKEGEKQTAH</sequence>
<gene>
    <name evidence="8" type="ORF">PFICI_06905</name>
</gene>
<evidence type="ECO:0000256" key="4">
    <source>
        <dbReference type="ARBA" id="ARBA00023136"/>
    </source>
</evidence>
<organism evidence="8 9">
    <name type="scientific">Pestalotiopsis fici (strain W106-1 / CGMCC3.15140)</name>
    <dbReference type="NCBI Taxonomy" id="1229662"/>
    <lineage>
        <taxon>Eukaryota</taxon>
        <taxon>Fungi</taxon>
        <taxon>Dikarya</taxon>
        <taxon>Ascomycota</taxon>
        <taxon>Pezizomycotina</taxon>
        <taxon>Sordariomycetes</taxon>
        <taxon>Xylariomycetidae</taxon>
        <taxon>Amphisphaeriales</taxon>
        <taxon>Sporocadaceae</taxon>
        <taxon>Pestalotiopsis</taxon>
    </lineage>
</organism>
<keyword evidence="2 6" id="KW-0812">Transmembrane</keyword>
<proteinExistence type="predicted"/>
<feature type="transmembrane region" description="Helical" evidence="6">
    <location>
        <begin position="20"/>
        <end position="38"/>
    </location>
</feature>
<dbReference type="PANTHER" id="PTHR28018:SF3">
    <property type="entry name" value="RESPIRATORY SUPERCOMPLEX FACTOR 2, MITOCHONDRIAL"/>
    <property type="match status" value="1"/>
</dbReference>
<evidence type="ECO:0000256" key="3">
    <source>
        <dbReference type="ARBA" id="ARBA00022989"/>
    </source>
</evidence>
<dbReference type="InParanoid" id="W3X715"/>
<protein>
    <recommendedName>
        <fullName evidence="7">HIG1 domain-containing protein</fullName>
    </recommendedName>
</protein>
<feature type="region of interest" description="Disordered" evidence="5">
    <location>
        <begin position="221"/>
        <end position="246"/>
    </location>
</feature>
<evidence type="ECO:0000259" key="7">
    <source>
        <dbReference type="PROSITE" id="PS51503"/>
    </source>
</evidence>
<dbReference type="GeneID" id="19271918"/>
<dbReference type="AlphaFoldDB" id="W3X715"/>
<dbReference type="Pfam" id="PF04588">
    <property type="entry name" value="HIG_1_N"/>
    <property type="match status" value="1"/>
</dbReference>
<dbReference type="InterPro" id="IPR040153">
    <property type="entry name" value="Rcf2"/>
</dbReference>
<dbReference type="GO" id="GO:0005739">
    <property type="term" value="C:mitochondrion"/>
    <property type="evidence" value="ECO:0007669"/>
    <property type="project" value="UniProtKB-SubCell"/>
</dbReference>
<evidence type="ECO:0000313" key="8">
    <source>
        <dbReference type="EMBL" id="ETS81903.1"/>
    </source>
</evidence>
<feature type="domain" description="HIG1" evidence="7">
    <location>
        <begin position="88"/>
        <end position="179"/>
    </location>
</feature>
<reference evidence="9" key="1">
    <citation type="journal article" date="2015" name="BMC Genomics">
        <title>Genomic and transcriptomic analysis of the endophytic fungus Pestalotiopsis fici reveals its lifestyle and high potential for synthesis of natural products.</title>
        <authorList>
            <person name="Wang X."/>
            <person name="Zhang X."/>
            <person name="Liu L."/>
            <person name="Xiang M."/>
            <person name="Wang W."/>
            <person name="Sun X."/>
            <person name="Che Y."/>
            <person name="Guo L."/>
            <person name="Liu G."/>
            <person name="Guo L."/>
            <person name="Wang C."/>
            <person name="Yin W.B."/>
            <person name="Stadler M."/>
            <person name="Zhang X."/>
            <person name="Liu X."/>
        </authorList>
    </citation>
    <scope>NUCLEOTIDE SEQUENCE [LARGE SCALE GENOMIC DNA]</scope>
    <source>
        <strain evidence="9">W106-1 / CGMCC3.15140</strain>
    </source>
</reference>
<dbReference type="KEGG" id="pfy:PFICI_06905"/>
<keyword evidence="4 6" id="KW-0472">Membrane</keyword>
<dbReference type="FunCoup" id="W3X715">
    <property type="interactions" value="51"/>
</dbReference>
<name>W3X715_PESFW</name>
<keyword evidence="3 6" id="KW-1133">Transmembrane helix</keyword>